<proteinExistence type="predicted"/>
<sequence>CSRKRTMRTPCCSSTGCLFPALPPPLACGILCMVNMYPSCVFTCMGRSKLQPSTWPHQSSIHPHLSALDYLIFLALVTLRVHHGGAHPIIRSLGALQRLPLSVSSGQLAMEAHGENEGDDEKPATESHFGGKRRMRSPPSQGLAFLWGGG</sequence>
<feature type="region of interest" description="Disordered" evidence="1">
    <location>
        <begin position="111"/>
        <end position="150"/>
    </location>
</feature>
<organism evidence="2 3">
    <name type="scientific">Ensete ventricosum</name>
    <name type="common">Abyssinian banana</name>
    <name type="synonym">Musa ensete</name>
    <dbReference type="NCBI Taxonomy" id="4639"/>
    <lineage>
        <taxon>Eukaryota</taxon>
        <taxon>Viridiplantae</taxon>
        <taxon>Streptophyta</taxon>
        <taxon>Embryophyta</taxon>
        <taxon>Tracheophyta</taxon>
        <taxon>Spermatophyta</taxon>
        <taxon>Magnoliopsida</taxon>
        <taxon>Liliopsida</taxon>
        <taxon>Zingiberales</taxon>
        <taxon>Musaceae</taxon>
        <taxon>Ensete</taxon>
    </lineage>
</organism>
<protein>
    <submittedName>
        <fullName evidence="2">Uncharacterized protein</fullName>
    </submittedName>
</protein>
<feature type="non-terminal residue" evidence="2">
    <location>
        <position position="1"/>
    </location>
</feature>
<dbReference type="EMBL" id="AMZH03015049">
    <property type="protein sequence ID" value="RRT46642.1"/>
    <property type="molecule type" value="Genomic_DNA"/>
</dbReference>
<comment type="caution">
    <text evidence="2">The sequence shown here is derived from an EMBL/GenBank/DDBJ whole genome shotgun (WGS) entry which is preliminary data.</text>
</comment>
<reference evidence="2 3" key="1">
    <citation type="journal article" date="2014" name="Agronomy (Basel)">
        <title>A Draft Genome Sequence for Ensete ventricosum, the Drought-Tolerant Tree Against Hunger.</title>
        <authorList>
            <person name="Harrison J."/>
            <person name="Moore K.A."/>
            <person name="Paszkiewicz K."/>
            <person name="Jones T."/>
            <person name="Grant M."/>
            <person name="Ambacheew D."/>
            <person name="Muzemil S."/>
            <person name="Studholme D.J."/>
        </authorList>
    </citation>
    <scope>NUCLEOTIDE SEQUENCE [LARGE SCALE GENOMIC DNA]</scope>
</reference>
<evidence type="ECO:0000256" key="1">
    <source>
        <dbReference type="SAM" id="MobiDB-lite"/>
    </source>
</evidence>
<evidence type="ECO:0000313" key="3">
    <source>
        <dbReference type="Proteomes" id="UP000287651"/>
    </source>
</evidence>
<evidence type="ECO:0000313" key="2">
    <source>
        <dbReference type="EMBL" id="RRT46642.1"/>
    </source>
</evidence>
<name>A0A426Y4G4_ENSVE</name>
<accession>A0A426Y4G4</accession>
<dbReference type="AlphaFoldDB" id="A0A426Y4G4"/>
<gene>
    <name evidence="2" type="ORF">B296_00051198</name>
</gene>
<dbReference type="Proteomes" id="UP000287651">
    <property type="component" value="Unassembled WGS sequence"/>
</dbReference>
<feature type="compositionally biased region" description="Basic and acidic residues" evidence="1">
    <location>
        <begin position="112"/>
        <end position="125"/>
    </location>
</feature>